<gene>
    <name evidence="1" type="ORF">AX760_18890</name>
</gene>
<organism evidence="1 2">
    <name type="scientific">Pararhizobium antarcticum</name>
    <dbReference type="NCBI Taxonomy" id="1798805"/>
    <lineage>
        <taxon>Bacteria</taxon>
        <taxon>Pseudomonadati</taxon>
        <taxon>Pseudomonadota</taxon>
        <taxon>Alphaproteobacteria</taxon>
        <taxon>Hyphomicrobiales</taxon>
        <taxon>Rhizobiaceae</taxon>
        <taxon>Rhizobium/Agrobacterium group</taxon>
        <taxon>Pararhizobium</taxon>
    </lineage>
</organism>
<reference evidence="1 2" key="1">
    <citation type="submission" date="2016-02" db="EMBL/GenBank/DDBJ databases">
        <title>Genome sequencing of a beta-galactosidase producing bacteria Rhizobium sp. 59.</title>
        <authorList>
            <person name="Wang D."/>
            <person name="Kot W."/>
            <person name="Qin Y."/>
            <person name="Hansen L."/>
            <person name="Naqvi K."/>
            <person name="Rensing C."/>
        </authorList>
    </citation>
    <scope>NUCLEOTIDE SEQUENCE [LARGE SCALE GENOMIC DNA]</scope>
    <source>
        <strain evidence="1 2">59</strain>
    </source>
</reference>
<comment type="caution">
    <text evidence="1">The sequence shown here is derived from an EMBL/GenBank/DDBJ whole genome shotgun (WGS) entry which is preliminary data.</text>
</comment>
<dbReference type="NCBIfam" id="TIGR01563">
    <property type="entry name" value="gp16_SPP1"/>
    <property type="match status" value="1"/>
</dbReference>
<dbReference type="Proteomes" id="UP000182661">
    <property type="component" value="Unassembled WGS sequence"/>
</dbReference>
<dbReference type="Pfam" id="PF05521">
    <property type="entry name" value="Phage_HCP"/>
    <property type="match status" value="1"/>
</dbReference>
<name>A0A657LRB7_9HYPH</name>
<dbReference type="AlphaFoldDB" id="A0A657LRB7"/>
<dbReference type="RefSeq" id="WP_071833647.1">
    <property type="nucleotide sequence ID" value="NZ_LSRP01000091.1"/>
</dbReference>
<dbReference type="EMBL" id="LSRP01000091">
    <property type="protein sequence ID" value="OJF95896.1"/>
    <property type="molecule type" value="Genomic_DNA"/>
</dbReference>
<accession>A0A657LRB7</accession>
<keyword evidence="2" id="KW-1185">Reference proteome</keyword>
<dbReference type="InterPro" id="IPR038666">
    <property type="entry name" value="SSP1_head-tail_sf"/>
</dbReference>
<evidence type="ECO:0000313" key="2">
    <source>
        <dbReference type="Proteomes" id="UP000182661"/>
    </source>
</evidence>
<dbReference type="Gene3D" id="2.40.10.270">
    <property type="entry name" value="Bacteriophage SPP1 head-tail adaptor protein"/>
    <property type="match status" value="1"/>
</dbReference>
<dbReference type="InterPro" id="IPR008767">
    <property type="entry name" value="Phage_SPP1_head-tail_adaptor"/>
</dbReference>
<proteinExistence type="predicted"/>
<dbReference type="OrthoDB" id="7570189at2"/>
<protein>
    <submittedName>
        <fullName evidence="1">Head-tail adaptor protein</fullName>
    </submittedName>
</protein>
<evidence type="ECO:0000313" key="1">
    <source>
        <dbReference type="EMBL" id="OJF95896.1"/>
    </source>
</evidence>
<sequence>MDTTLLDSGQLSARLELEMPQPVTDGQGGIVAGYAIVASLWAMIEPVAMPDREQADRAVFSITHRITIRFRDDVTAGMRFRKGARLFIIRAHSDPDERRRYLVCRCEEDGR</sequence>